<keyword evidence="5 14" id="KW-0812">Transmembrane</keyword>
<dbReference type="InterPro" id="IPR002401">
    <property type="entry name" value="Cyt_P450_E_grp-I"/>
</dbReference>
<evidence type="ECO:0000256" key="2">
    <source>
        <dbReference type="ARBA" id="ARBA00004167"/>
    </source>
</evidence>
<dbReference type="PROSITE" id="PS00086">
    <property type="entry name" value="CYTOCHROME_P450"/>
    <property type="match status" value="1"/>
</dbReference>
<dbReference type="EMBL" id="JAPEUX010000001">
    <property type="protein sequence ID" value="KAJ4360913.1"/>
    <property type="molecule type" value="Genomic_DNA"/>
</dbReference>
<evidence type="ECO:0000313" key="15">
    <source>
        <dbReference type="EMBL" id="KAJ4360913.1"/>
    </source>
</evidence>
<evidence type="ECO:0000256" key="14">
    <source>
        <dbReference type="SAM" id="Phobius"/>
    </source>
</evidence>
<keyword evidence="7 14" id="KW-1133">Transmembrane helix</keyword>
<evidence type="ECO:0000256" key="1">
    <source>
        <dbReference type="ARBA" id="ARBA00001971"/>
    </source>
</evidence>
<comment type="subcellular location">
    <subcellularLocation>
        <location evidence="2">Membrane</location>
        <topology evidence="2">Single-pass membrane protein</topology>
    </subcellularLocation>
</comment>
<keyword evidence="16" id="KW-1185">Reference proteome</keyword>
<dbReference type="Pfam" id="PF00067">
    <property type="entry name" value="p450"/>
    <property type="match status" value="1"/>
</dbReference>
<evidence type="ECO:0000256" key="7">
    <source>
        <dbReference type="ARBA" id="ARBA00022989"/>
    </source>
</evidence>
<dbReference type="PANTHER" id="PTHR24305:SF157">
    <property type="entry name" value="N-ACETYLTRYPTOPHAN 6-HYDROXYLASE IVOC-RELATED"/>
    <property type="match status" value="1"/>
</dbReference>
<comment type="cofactor">
    <cofactor evidence="1 12">
        <name>heme</name>
        <dbReference type="ChEBI" id="CHEBI:30413"/>
    </cofactor>
</comment>
<dbReference type="GO" id="GO:0005506">
    <property type="term" value="F:iron ion binding"/>
    <property type="evidence" value="ECO:0007669"/>
    <property type="project" value="InterPro"/>
</dbReference>
<keyword evidence="11 14" id="KW-0472">Membrane</keyword>
<dbReference type="CDD" id="cd11062">
    <property type="entry name" value="CYP58-like"/>
    <property type="match status" value="1"/>
</dbReference>
<proteinExistence type="inferred from homology"/>
<accession>A0A9W8XWN8</accession>
<dbReference type="GO" id="GO:0016705">
    <property type="term" value="F:oxidoreductase activity, acting on paired donors, with incorporation or reduction of molecular oxygen"/>
    <property type="evidence" value="ECO:0007669"/>
    <property type="project" value="InterPro"/>
</dbReference>
<reference evidence="15" key="1">
    <citation type="submission" date="2022-10" db="EMBL/GenBank/DDBJ databases">
        <title>Tapping the CABI collections for fungal endophytes: first genome assemblies for Collariella, Neodidymelliopsis, Ascochyta clinopodiicola, Didymella pomorum, Didymosphaeria variabile, Neocosmospora piperis and Neocucurbitaria cava.</title>
        <authorList>
            <person name="Hill R."/>
        </authorList>
    </citation>
    <scope>NUCLEOTIDE SEQUENCE</scope>
    <source>
        <strain evidence="15">IMI 356815</strain>
    </source>
</reference>
<keyword evidence="9 12" id="KW-0408">Iron</keyword>
<organism evidence="15 16">
    <name type="scientific">Didymosphaeria variabile</name>
    <dbReference type="NCBI Taxonomy" id="1932322"/>
    <lineage>
        <taxon>Eukaryota</taxon>
        <taxon>Fungi</taxon>
        <taxon>Dikarya</taxon>
        <taxon>Ascomycota</taxon>
        <taxon>Pezizomycotina</taxon>
        <taxon>Dothideomycetes</taxon>
        <taxon>Pleosporomycetidae</taxon>
        <taxon>Pleosporales</taxon>
        <taxon>Massarineae</taxon>
        <taxon>Didymosphaeriaceae</taxon>
        <taxon>Didymosphaeria</taxon>
    </lineage>
</organism>
<dbReference type="PANTHER" id="PTHR24305">
    <property type="entry name" value="CYTOCHROME P450"/>
    <property type="match status" value="1"/>
</dbReference>
<gene>
    <name evidence="15" type="ORF">N0V89_001482</name>
</gene>
<dbReference type="RefSeq" id="XP_056077115.1">
    <property type="nucleotide sequence ID" value="XM_056210293.1"/>
</dbReference>
<comment type="caution">
    <text evidence="15">The sequence shown here is derived from an EMBL/GenBank/DDBJ whole genome shotgun (WGS) entry which is preliminary data.</text>
</comment>
<evidence type="ECO:0000256" key="12">
    <source>
        <dbReference type="PIRSR" id="PIRSR602401-1"/>
    </source>
</evidence>
<dbReference type="InterPro" id="IPR001128">
    <property type="entry name" value="Cyt_P450"/>
</dbReference>
<dbReference type="GO" id="GO:0004497">
    <property type="term" value="F:monooxygenase activity"/>
    <property type="evidence" value="ECO:0007669"/>
    <property type="project" value="UniProtKB-KW"/>
</dbReference>
<dbReference type="PRINTS" id="PR00385">
    <property type="entry name" value="P450"/>
</dbReference>
<comment type="similarity">
    <text evidence="3 13">Belongs to the cytochrome P450 family.</text>
</comment>
<feature type="binding site" description="axial binding residue" evidence="12">
    <location>
        <position position="439"/>
    </location>
    <ligand>
        <name>heme</name>
        <dbReference type="ChEBI" id="CHEBI:30413"/>
    </ligand>
    <ligandPart>
        <name>Fe</name>
        <dbReference type="ChEBI" id="CHEBI:18248"/>
    </ligandPart>
</feature>
<name>A0A9W8XWN8_9PLEO</name>
<evidence type="ECO:0000256" key="8">
    <source>
        <dbReference type="ARBA" id="ARBA00023002"/>
    </source>
</evidence>
<dbReference type="InterPro" id="IPR050121">
    <property type="entry name" value="Cytochrome_P450_monoxygenase"/>
</dbReference>
<dbReference type="OrthoDB" id="3945418at2759"/>
<evidence type="ECO:0000256" key="9">
    <source>
        <dbReference type="ARBA" id="ARBA00023004"/>
    </source>
</evidence>
<evidence type="ECO:0008006" key="17">
    <source>
        <dbReference type="Google" id="ProtNLM"/>
    </source>
</evidence>
<evidence type="ECO:0000256" key="10">
    <source>
        <dbReference type="ARBA" id="ARBA00023033"/>
    </source>
</evidence>
<dbReference type="AlphaFoldDB" id="A0A9W8XWN8"/>
<keyword evidence="8 13" id="KW-0560">Oxidoreductase</keyword>
<dbReference type="FunFam" id="1.10.630.10:FF:000069">
    <property type="entry name" value="Cytochrome P450, putative (Eurofung)"/>
    <property type="match status" value="1"/>
</dbReference>
<dbReference type="SUPFAM" id="SSF48264">
    <property type="entry name" value="Cytochrome P450"/>
    <property type="match status" value="1"/>
</dbReference>
<evidence type="ECO:0000256" key="5">
    <source>
        <dbReference type="ARBA" id="ARBA00022692"/>
    </source>
</evidence>
<dbReference type="GO" id="GO:0016020">
    <property type="term" value="C:membrane"/>
    <property type="evidence" value="ECO:0007669"/>
    <property type="project" value="UniProtKB-SubCell"/>
</dbReference>
<keyword evidence="10 13" id="KW-0503">Monooxygenase</keyword>
<dbReference type="Proteomes" id="UP001140513">
    <property type="component" value="Unassembled WGS sequence"/>
</dbReference>
<sequence length="498" mass="56494">MQVLYAISALIGLFGYCLYLTLQRLVLSPIARFPGPPLAALTYWYEFYFDVVKRGQFYKEIERLHSIYGPIVRINPYELHVRDPDWYSTLYAAGGRRRNKSEWFVGRTGGQSVFGTIDHDHHRLRRAALNPFFSRASVISIEPLIQERVDRLCEALREYALSKAVVEMHTAFMSLTLDIISTYAFGESYGLLDKPGFSPEWKHAIESMTESSITNRHLPWVADTLSKIPPHLAAKISEPVSFFLGVQGKIKTQVEATLAGKPGESRGQYRTIFQELRDSDLPASEKTVQRLMDDGLILLGAGADTTAHTLAVLWFHLLQNPDTLAKLTQELQEAIPDPHNPPPWAKLEQLPYLRAVILEAHRVEAVITVRLIRIAPNEDLQFRDWTIPAGTEVSMSTHFIHLDPDIFPNPHEFDPERWLGPDKSKEKYVMPFSKGSRACVGIHLASAELLLTVACLFRRFKFELYETTDKDVEITWDGFSGGFRPESNGVRTKVVNAV</sequence>
<keyword evidence="4 12" id="KW-0349">Heme</keyword>
<evidence type="ECO:0000256" key="6">
    <source>
        <dbReference type="ARBA" id="ARBA00022723"/>
    </source>
</evidence>
<evidence type="ECO:0000313" key="16">
    <source>
        <dbReference type="Proteomes" id="UP001140513"/>
    </source>
</evidence>
<dbReference type="PRINTS" id="PR00463">
    <property type="entry name" value="EP450I"/>
</dbReference>
<evidence type="ECO:0000256" key="11">
    <source>
        <dbReference type="ARBA" id="ARBA00023136"/>
    </source>
</evidence>
<dbReference type="InterPro" id="IPR017972">
    <property type="entry name" value="Cyt_P450_CS"/>
</dbReference>
<dbReference type="GeneID" id="80905012"/>
<dbReference type="InterPro" id="IPR036396">
    <property type="entry name" value="Cyt_P450_sf"/>
</dbReference>
<dbReference type="Gene3D" id="1.10.630.10">
    <property type="entry name" value="Cytochrome P450"/>
    <property type="match status" value="1"/>
</dbReference>
<evidence type="ECO:0000256" key="3">
    <source>
        <dbReference type="ARBA" id="ARBA00010617"/>
    </source>
</evidence>
<keyword evidence="6 12" id="KW-0479">Metal-binding</keyword>
<evidence type="ECO:0000256" key="4">
    <source>
        <dbReference type="ARBA" id="ARBA00022617"/>
    </source>
</evidence>
<feature type="transmembrane region" description="Helical" evidence="14">
    <location>
        <begin position="6"/>
        <end position="22"/>
    </location>
</feature>
<evidence type="ECO:0000256" key="13">
    <source>
        <dbReference type="RuleBase" id="RU000461"/>
    </source>
</evidence>
<dbReference type="GO" id="GO:0020037">
    <property type="term" value="F:heme binding"/>
    <property type="evidence" value="ECO:0007669"/>
    <property type="project" value="InterPro"/>
</dbReference>
<protein>
    <recommendedName>
        <fullName evidence="17">Cytochrome P450</fullName>
    </recommendedName>
</protein>